<comment type="caution">
    <text evidence="1">The sequence shown here is derived from an EMBL/GenBank/DDBJ whole genome shotgun (WGS) entry which is preliminary data.</text>
</comment>
<dbReference type="EMBL" id="QXFY01000003">
    <property type="protein sequence ID" value="KAE9362368.1"/>
    <property type="molecule type" value="Genomic_DNA"/>
</dbReference>
<organism evidence="1 2">
    <name type="scientific">Phytophthora fragariae</name>
    <dbReference type="NCBI Taxonomy" id="53985"/>
    <lineage>
        <taxon>Eukaryota</taxon>
        <taxon>Sar</taxon>
        <taxon>Stramenopiles</taxon>
        <taxon>Oomycota</taxon>
        <taxon>Peronosporomycetes</taxon>
        <taxon>Peronosporales</taxon>
        <taxon>Peronosporaceae</taxon>
        <taxon>Phytophthora</taxon>
    </lineage>
</organism>
<gene>
    <name evidence="1" type="ORF">PF008_g148</name>
</gene>
<proteinExistence type="predicted"/>
<dbReference type="Proteomes" id="UP000486351">
    <property type="component" value="Unassembled WGS sequence"/>
</dbReference>
<name>A0A6G0SQ00_9STRA</name>
<protein>
    <submittedName>
        <fullName evidence="1">Uncharacterized protein</fullName>
    </submittedName>
</protein>
<dbReference type="AlphaFoldDB" id="A0A6G0SQ00"/>
<evidence type="ECO:0000313" key="1">
    <source>
        <dbReference type="EMBL" id="KAE9362368.1"/>
    </source>
</evidence>
<evidence type="ECO:0000313" key="2">
    <source>
        <dbReference type="Proteomes" id="UP000486351"/>
    </source>
</evidence>
<accession>A0A6G0SQ00</accession>
<sequence length="143" mass="16163">MTVAAHKDSSPQPQRSLESLIDTSTSTTPMLVAQNVEAAEGDSALNSDYEEFGRVMTRVLTQPPSLLVSLLHLVLCHPLTGVQCLYPKNVPNKRLQLRSVQQRKKLERERWKYVIDNWRSIEGQHLTKLANGSVALKRMRKEG</sequence>
<reference evidence="1 2" key="1">
    <citation type="submission" date="2018-09" db="EMBL/GenBank/DDBJ databases">
        <title>Genomic investigation of the strawberry pathogen Phytophthora fragariae indicates pathogenicity is determined by transcriptional variation in three key races.</title>
        <authorList>
            <person name="Adams T.M."/>
            <person name="Armitage A.D."/>
            <person name="Sobczyk M.K."/>
            <person name="Bates H.J."/>
            <person name="Dunwell J.M."/>
            <person name="Nellist C.F."/>
            <person name="Harrison R.J."/>
        </authorList>
    </citation>
    <scope>NUCLEOTIDE SEQUENCE [LARGE SCALE GENOMIC DNA]</scope>
    <source>
        <strain evidence="1 2">NOV-77</strain>
    </source>
</reference>